<dbReference type="Gene3D" id="3.30.420.10">
    <property type="entry name" value="Ribonuclease H-like superfamily/Ribonuclease H"/>
    <property type="match status" value="1"/>
</dbReference>
<name>A0ABQ9GJC9_9NEOP</name>
<feature type="region of interest" description="Disordered" evidence="1">
    <location>
        <begin position="588"/>
        <end position="615"/>
    </location>
</feature>
<evidence type="ECO:0000256" key="1">
    <source>
        <dbReference type="SAM" id="MobiDB-lite"/>
    </source>
</evidence>
<feature type="region of interest" description="Disordered" evidence="1">
    <location>
        <begin position="300"/>
        <end position="361"/>
    </location>
</feature>
<organism evidence="2 3">
    <name type="scientific">Dryococelus australis</name>
    <dbReference type="NCBI Taxonomy" id="614101"/>
    <lineage>
        <taxon>Eukaryota</taxon>
        <taxon>Metazoa</taxon>
        <taxon>Ecdysozoa</taxon>
        <taxon>Arthropoda</taxon>
        <taxon>Hexapoda</taxon>
        <taxon>Insecta</taxon>
        <taxon>Pterygota</taxon>
        <taxon>Neoptera</taxon>
        <taxon>Polyneoptera</taxon>
        <taxon>Phasmatodea</taxon>
        <taxon>Verophasmatodea</taxon>
        <taxon>Anareolatae</taxon>
        <taxon>Phasmatidae</taxon>
        <taxon>Eurycanthinae</taxon>
        <taxon>Dryococelus</taxon>
    </lineage>
</organism>
<dbReference type="Proteomes" id="UP001159363">
    <property type="component" value="Chromosome 10"/>
</dbReference>
<evidence type="ECO:0000313" key="2">
    <source>
        <dbReference type="EMBL" id="KAJ8872109.1"/>
    </source>
</evidence>
<keyword evidence="3" id="KW-1185">Reference proteome</keyword>
<gene>
    <name evidence="2" type="ORF">PR048_025711</name>
</gene>
<dbReference type="InterPro" id="IPR036397">
    <property type="entry name" value="RNaseH_sf"/>
</dbReference>
<accession>A0ABQ9GJC9</accession>
<protein>
    <submittedName>
        <fullName evidence="2">Uncharacterized protein</fullName>
    </submittedName>
</protein>
<evidence type="ECO:0000313" key="3">
    <source>
        <dbReference type="Proteomes" id="UP001159363"/>
    </source>
</evidence>
<feature type="compositionally biased region" description="Pro residues" evidence="1">
    <location>
        <begin position="309"/>
        <end position="318"/>
    </location>
</feature>
<proteinExistence type="predicted"/>
<dbReference type="EMBL" id="JARBHB010000011">
    <property type="protein sequence ID" value="KAJ8872109.1"/>
    <property type="molecule type" value="Genomic_DNA"/>
</dbReference>
<comment type="caution">
    <text evidence="2">The sequence shown here is derived from an EMBL/GenBank/DDBJ whole genome shotgun (WGS) entry which is preliminary data.</text>
</comment>
<reference evidence="2 3" key="1">
    <citation type="submission" date="2023-02" db="EMBL/GenBank/DDBJ databases">
        <title>LHISI_Scaffold_Assembly.</title>
        <authorList>
            <person name="Stuart O.P."/>
            <person name="Cleave R."/>
            <person name="Magrath M.J.L."/>
            <person name="Mikheyev A.S."/>
        </authorList>
    </citation>
    <scope>NUCLEOTIDE SEQUENCE [LARGE SCALE GENOMIC DNA]</scope>
    <source>
        <strain evidence="2">Daus_M_001</strain>
        <tissue evidence="2">Leg muscle</tissue>
    </source>
</reference>
<sequence length="1070" mass="119489">MKNFCKRCEGEPLKLHETLTNPALVYATPVDNVGNLRISIVAGCETIKNSQGIHQRIRVSIQRRVDACVLDSGEIRQITGVSESEVWGKKRPSPVIKIDVDVPVGIITGTSKKQSSDTNQNPYDGVKRCRERKINIKASERVNVDVLPQNKRQCYQHSHNTFLSLATLQRREQGIEPWSSRMRNSVKLHLHGAEKYPGSRTLVGCNRECTIDYTNVQQRLQGGFQSWRAWSARLQTRDVTATPRGARESGLMLLAVEGGGRCRFALEGKEGKEARGINRRTWASCERSLNRSCACAKRGLARTKRRTSTPPPSQPPSPASDRTIQPTLLASPLERAPHRREKKGDAKQRNGQTWADKMWPDYSSPTNANRIQFRRRRSRILACGNLSELCRWSAGLLGDLPFPPPLHSGTASHSPHFTLIGSQDHDLSVTLNSSNWAPVHDVCSVVVTLLESRRATSYGCNSSHPVWHALYECLQDIHGDSSQFLLQPFHVLSNGFWPRLTSPHPAIQFVPKMFYRVEVGALGRSVQSANIVVGVPLHSSPWNMAPGIVILEVTRDHSVKTPQCWEPHIIQDVTIGLCVHATTDKHQRSYAEGRETQASGFSRGSPVPPPLHSDAAPYTHHSPQLTLKAIAVESRPIDLCFTAFGVGPLVFVRGSINTEAYCNILDNEMLPALWHFYGMDPCYFQDDNARCHVSRATMQWYADNNVRRLDWPAQSPDRNPIEHFLGRIGSPGEGSSGVAKIHCSTHGIVAREMATNPHGCPAHTRGEHARQDGCCYSHKRWPCEILTGCGSSVAEQFGIAHSTVSHYLNEKNSCTKGVKSQDTCNTLLDYRCRDQETALRKCVPSVTSTECFIDAYQPEMAFLWCRGHKDWVLSNVDSTPSRNVKSLVTAIVPHFFFFVCVLSVVLCALSSSSLTLPQLTLQLLSLSCWRMEKFAAWSLYTSWQESVGRSQSAGVSRSESVQSVGGHPIPITHSTLVVGEAVHHIFCRCGQQPCWSVQFIILVVVQHIARSKAGLHHPVYGLACRHSGVYLQTPRPESHIDDFTIFHILQHLYAFYSAQLHMRQHPFDRL</sequence>